<sequence>MQVLSLVAPYPPAQERGARVTTYGEAIKALLRAGFSHREIIDLTQSDGREAVLQLGEDALKDEAKK</sequence>
<dbReference type="EMBL" id="LAZR01035888">
    <property type="protein sequence ID" value="KKL26288.1"/>
    <property type="molecule type" value="Genomic_DNA"/>
</dbReference>
<organism evidence="1">
    <name type="scientific">marine sediment metagenome</name>
    <dbReference type="NCBI Taxonomy" id="412755"/>
    <lineage>
        <taxon>unclassified sequences</taxon>
        <taxon>metagenomes</taxon>
        <taxon>ecological metagenomes</taxon>
    </lineage>
</organism>
<comment type="caution">
    <text evidence="1">The sequence shown here is derived from an EMBL/GenBank/DDBJ whole genome shotgun (WGS) entry which is preliminary data.</text>
</comment>
<accession>A0A0F9ER08</accession>
<gene>
    <name evidence="1" type="ORF">LCGC14_2396770</name>
</gene>
<evidence type="ECO:0000313" key="1">
    <source>
        <dbReference type="EMBL" id="KKL26288.1"/>
    </source>
</evidence>
<proteinExistence type="predicted"/>
<name>A0A0F9ER08_9ZZZZ</name>
<reference evidence="1" key="1">
    <citation type="journal article" date="2015" name="Nature">
        <title>Complex archaea that bridge the gap between prokaryotes and eukaryotes.</title>
        <authorList>
            <person name="Spang A."/>
            <person name="Saw J.H."/>
            <person name="Jorgensen S.L."/>
            <person name="Zaremba-Niedzwiedzka K."/>
            <person name="Martijn J."/>
            <person name="Lind A.E."/>
            <person name="van Eijk R."/>
            <person name="Schleper C."/>
            <person name="Guy L."/>
            <person name="Ettema T.J."/>
        </authorList>
    </citation>
    <scope>NUCLEOTIDE SEQUENCE</scope>
</reference>
<dbReference type="AlphaFoldDB" id="A0A0F9ER08"/>
<protein>
    <submittedName>
        <fullName evidence="1">Uncharacterized protein</fullName>
    </submittedName>
</protein>